<reference evidence="2" key="1">
    <citation type="journal article" date="2022" name="Mol. Ecol. Resour.">
        <title>The genomes of chicory, endive, great burdock and yacon provide insights into Asteraceae palaeo-polyploidization history and plant inulin production.</title>
        <authorList>
            <person name="Fan W."/>
            <person name="Wang S."/>
            <person name="Wang H."/>
            <person name="Wang A."/>
            <person name="Jiang F."/>
            <person name="Liu H."/>
            <person name="Zhao H."/>
            <person name="Xu D."/>
            <person name="Zhang Y."/>
        </authorList>
    </citation>
    <scope>NUCLEOTIDE SEQUENCE [LARGE SCALE GENOMIC DNA]</scope>
    <source>
        <strain evidence="2">cv. Yunnan</strain>
    </source>
</reference>
<dbReference type="EMBL" id="CM042026">
    <property type="protein sequence ID" value="KAI3804767.1"/>
    <property type="molecule type" value="Genomic_DNA"/>
</dbReference>
<proteinExistence type="predicted"/>
<accession>A0ACB9IAF2</accession>
<organism evidence="1 2">
    <name type="scientific">Smallanthus sonchifolius</name>
    <dbReference type="NCBI Taxonomy" id="185202"/>
    <lineage>
        <taxon>Eukaryota</taxon>
        <taxon>Viridiplantae</taxon>
        <taxon>Streptophyta</taxon>
        <taxon>Embryophyta</taxon>
        <taxon>Tracheophyta</taxon>
        <taxon>Spermatophyta</taxon>
        <taxon>Magnoliopsida</taxon>
        <taxon>eudicotyledons</taxon>
        <taxon>Gunneridae</taxon>
        <taxon>Pentapetalae</taxon>
        <taxon>asterids</taxon>
        <taxon>campanulids</taxon>
        <taxon>Asterales</taxon>
        <taxon>Asteraceae</taxon>
        <taxon>Asteroideae</taxon>
        <taxon>Heliantheae alliance</taxon>
        <taxon>Millerieae</taxon>
        <taxon>Smallanthus</taxon>
    </lineage>
</organism>
<name>A0ACB9IAF2_9ASTR</name>
<evidence type="ECO:0000313" key="2">
    <source>
        <dbReference type="Proteomes" id="UP001056120"/>
    </source>
</evidence>
<comment type="caution">
    <text evidence="1">The sequence shown here is derived from an EMBL/GenBank/DDBJ whole genome shotgun (WGS) entry which is preliminary data.</text>
</comment>
<evidence type="ECO:0000313" key="1">
    <source>
        <dbReference type="EMBL" id="KAI3804767.1"/>
    </source>
</evidence>
<reference evidence="1 2" key="2">
    <citation type="journal article" date="2022" name="Mol. Ecol. Resour.">
        <title>The genomes of chicory, endive, great burdock and yacon provide insights into Asteraceae paleo-polyploidization history and plant inulin production.</title>
        <authorList>
            <person name="Fan W."/>
            <person name="Wang S."/>
            <person name="Wang H."/>
            <person name="Wang A."/>
            <person name="Jiang F."/>
            <person name="Liu H."/>
            <person name="Zhao H."/>
            <person name="Xu D."/>
            <person name="Zhang Y."/>
        </authorList>
    </citation>
    <scope>NUCLEOTIDE SEQUENCE [LARGE SCALE GENOMIC DNA]</scope>
    <source>
        <strain evidence="2">cv. Yunnan</strain>
        <tissue evidence="1">Leaves</tissue>
    </source>
</reference>
<sequence>MKSHRRLVSSENPVNFLKIIPSDELHLQALEIAGDKYKKADLFSYRPDYKMASQGSGQQMDISSEVKLGPDDSSTGSKNQIFTVDKTNKATYDQLVYSSLTDGAIKGKLIQFADNAAQELYEMASSGSPLWGLDDLNEEFLDKAVYRNRFVSNIKLREELQGIQILHGGVNTPTQQLTLEASRSSDTVHMDPIENQWLAMFPNIVSSAGILGQILEDESLDGSLIVMKAEFGFPTPHPITRECYFVRRSKKVNDHCWLIVDVSLDVPGLKYYRKPSGCLIEQVDGGCSKIIWVEHNEILIEGCLPMVFKELVSSGFAFLTGRWMTMLKHQTENTHLIRQHINADVAGRSNLLRLAHRMRKMNASTKKTWNLRKSLGNDGYILANRECFENILGRPIGNIITVAASVWLPFDADKLYDSLQCAESRPKWDISILGASTKEELHFTFLHESSTYVSVLNIKIPGMEPIKCLQACFLNSISMYMMWTFLDTKTMNEIMQGGDPNAIGILVSGAAVFPWNPTVEEGGSALTVSFESLDETKDSMVQQVQALHSVVTKTLTMGINICTPFENDCSS</sequence>
<gene>
    <name evidence="1" type="ORF">L1987_26566</name>
</gene>
<protein>
    <submittedName>
        <fullName evidence="1">Uncharacterized protein</fullName>
    </submittedName>
</protein>
<keyword evidence="2" id="KW-1185">Reference proteome</keyword>
<dbReference type="Proteomes" id="UP001056120">
    <property type="component" value="Linkage Group LG09"/>
</dbReference>